<evidence type="ECO:0000259" key="2">
    <source>
        <dbReference type="Pfam" id="PF14238"/>
    </source>
</evidence>
<feature type="domain" description="DUF4340" evidence="2">
    <location>
        <begin position="70"/>
        <end position="265"/>
    </location>
</feature>
<name>A0A975BF81_9BACT</name>
<feature type="compositionally biased region" description="Basic and acidic residues" evidence="1">
    <location>
        <begin position="452"/>
        <end position="467"/>
    </location>
</feature>
<dbReference type="KEGG" id="dmm:dnm_003110"/>
<feature type="region of interest" description="Disordered" evidence="1">
    <location>
        <begin position="391"/>
        <end position="476"/>
    </location>
</feature>
<evidence type="ECO:0000256" key="1">
    <source>
        <dbReference type="SAM" id="MobiDB-lite"/>
    </source>
</evidence>
<keyword evidence="4" id="KW-1185">Reference proteome</keyword>
<sequence>MKLKTFVILLVVCCALGGVAYFTMYQKETENKQVKMGEKLFPDFPVNDVAAITIKSHEDSVALKKGEPVWVVENRFNYPADFSKITDIVKKLKDSKLGRSFKADDEKRSRLALYGPEKEDMPEDQRGTRLTLEDKKKKILADIILGNPREGGGHYVMHANADDVYMVDQIFSFLDKKPDEWLDKELTEAKSNDVEKVVCTDPKSEKVIYTLKRPEKGKDPEFANLPEGKKLKKSKANSLFGAIGSFRIEDVADPAKEAGETGLDNALCFEYHMFDGTVYKVYPGTALNNDNDKFYLKMSAAYVAKEKKEEEKKQGEEEKAVADEETSKPEETEKNEVELSAEAEKLNKRISPWIYIVSKWRHDNFVADPEEFFEEQEVKKEESSDQVKKLEVEAGKPELQVIPKAELESPEPKVTSEAKTEKSEAKTETPKAEAEAVKSETESETESQAETQKAEAENQKPKVENQKPKIGIQPSE</sequence>
<feature type="compositionally biased region" description="Basic and acidic residues" evidence="1">
    <location>
        <begin position="405"/>
        <end position="441"/>
    </location>
</feature>
<feature type="region of interest" description="Disordered" evidence="1">
    <location>
        <begin position="308"/>
        <end position="339"/>
    </location>
</feature>
<dbReference type="Pfam" id="PF14238">
    <property type="entry name" value="DUF4340"/>
    <property type="match status" value="1"/>
</dbReference>
<dbReference type="AlphaFoldDB" id="A0A975BF81"/>
<reference evidence="3" key="1">
    <citation type="journal article" date="2021" name="Microb. Physiol.">
        <title>Proteogenomic Insights into the Physiology of Marine, Sulfate-Reducing, Filamentous Desulfonema limicola and Desulfonema magnum.</title>
        <authorList>
            <person name="Schnaars V."/>
            <person name="Wohlbrand L."/>
            <person name="Scheve S."/>
            <person name="Hinrichs C."/>
            <person name="Reinhardt R."/>
            <person name="Rabus R."/>
        </authorList>
    </citation>
    <scope>NUCLEOTIDE SEQUENCE</scope>
    <source>
        <strain evidence="3">4be13</strain>
    </source>
</reference>
<dbReference type="EMBL" id="CP061800">
    <property type="protein sequence ID" value="QTA84317.1"/>
    <property type="molecule type" value="Genomic_DNA"/>
</dbReference>
<accession>A0A975BF81</accession>
<evidence type="ECO:0000313" key="3">
    <source>
        <dbReference type="EMBL" id="QTA84317.1"/>
    </source>
</evidence>
<organism evidence="3 4">
    <name type="scientific">Desulfonema magnum</name>
    <dbReference type="NCBI Taxonomy" id="45655"/>
    <lineage>
        <taxon>Bacteria</taxon>
        <taxon>Pseudomonadati</taxon>
        <taxon>Thermodesulfobacteriota</taxon>
        <taxon>Desulfobacteria</taxon>
        <taxon>Desulfobacterales</taxon>
        <taxon>Desulfococcaceae</taxon>
        <taxon>Desulfonema</taxon>
    </lineage>
</organism>
<evidence type="ECO:0000313" key="4">
    <source>
        <dbReference type="Proteomes" id="UP000663722"/>
    </source>
</evidence>
<dbReference type="Proteomes" id="UP000663722">
    <property type="component" value="Chromosome"/>
</dbReference>
<dbReference type="InterPro" id="IPR025641">
    <property type="entry name" value="DUF4340"/>
</dbReference>
<gene>
    <name evidence="3" type="ORF">dnm_003110</name>
</gene>
<proteinExistence type="predicted"/>
<dbReference type="RefSeq" id="WP_207680851.1">
    <property type="nucleotide sequence ID" value="NZ_CP061800.1"/>
</dbReference>
<protein>
    <submittedName>
        <fullName evidence="3">DUF4340</fullName>
    </submittedName>
</protein>